<keyword evidence="1" id="KW-0812">Transmembrane</keyword>
<dbReference type="AlphaFoldDB" id="A0A1N6FB85"/>
<dbReference type="PIRSF" id="PIRSF018266">
    <property type="entry name" value="FecR"/>
    <property type="match status" value="1"/>
</dbReference>
<proteinExistence type="predicted"/>
<dbReference type="STRING" id="1416779.SAMN05444409_1170"/>
<dbReference type="Pfam" id="PF04773">
    <property type="entry name" value="FecR"/>
    <property type="match status" value="1"/>
</dbReference>
<dbReference type="Gene3D" id="2.60.120.1440">
    <property type="match status" value="1"/>
</dbReference>
<accession>A0A1N6FB85</accession>
<keyword evidence="1" id="KW-1133">Transmembrane helix</keyword>
<dbReference type="InterPro" id="IPR012373">
    <property type="entry name" value="Ferrdict_sens_TM"/>
</dbReference>
<feature type="domain" description="Protein FecR C-terminal" evidence="3">
    <location>
        <begin position="208"/>
        <end position="272"/>
    </location>
</feature>
<dbReference type="Pfam" id="PF16344">
    <property type="entry name" value="FecR_C"/>
    <property type="match status" value="1"/>
</dbReference>
<evidence type="ECO:0000259" key="3">
    <source>
        <dbReference type="Pfam" id="PF16344"/>
    </source>
</evidence>
<evidence type="ECO:0000256" key="1">
    <source>
        <dbReference type="SAM" id="Phobius"/>
    </source>
</evidence>
<organism evidence="4 5">
    <name type="scientific">Epilithonimonas zeae</name>
    <dbReference type="NCBI Taxonomy" id="1416779"/>
    <lineage>
        <taxon>Bacteria</taxon>
        <taxon>Pseudomonadati</taxon>
        <taxon>Bacteroidota</taxon>
        <taxon>Flavobacteriia</taxon>
        <taxon>Flavobacteriales</taxon>
        <taxon>Weeksellaceae</taxon>
        <taxon>Chryseobacterium group</taxon>
        <taxon>Epilithonimonas</taxon>
    </lineage>
</organism>
<evidence type="ECO:0000313" key="4">
    <source>
        <dbReference type="EMBL" id="SIN92502.1"/>
    </source>
</evidence>
<gene>
    <name evidence="4" type="ORF">SAMN05444409_1170</name>
</gene>
<reference evidence="5" key="1">
    <citation type="submission" date="2016-11" db="EMBL/GenBank/DDBJ databases">
        <authorList>
            <person name="Varghese N."/>
            <person name="Submissions S."/>
        </authorList>
    </citation>
    <scope>NUCLEOTIDE SEQUENCE [LARGE SCALE GENOMIC DNA]</scope>
    <source>
        <strain evidence="5">DSM 27623</strain>
    </source>
</reference>
<name>A0A1N6FB85_9FLAO</name>
<protein>
    <submittedName>
        <fullName evidence="4">FecR family protein</fullName>
    </submittedName>
</protein>
<dbReference type="InterPro" id="IPR032508">
    <property type="entry name" value="FecR_C"/>
</dbReference>
<feature type="transmembrane region" description="Helical" evidence="1">
    <location>
        <begin position="48"/>
        <end position="66"/>
    </location>
</feature>
<dbReference type="PANTHER" id="PTHR30273">
    <property type="entry name" value="PERIPLASMIC SIGNAL SENSOR AND SIGMA FACTOR ACTIVATOR FECR-RELATED"/>
    <property type="match status" value="1"/>
</dbReference>
<keyword evidence="5" id="KW-1185">Reference proteome</keyword>
<dbReference type="InterPro" id="IPR006860">
    <property type="entry name" value="FecR"/>
</dbReference>
<dbReference type="Gene3D" id="3.55.50.30">
    <property type="match status" value="1"/>
</dbReference>
<dbReference type="Proteomes" id="UP000185207">
    <property type="component" value="Unassembled WGS sequence"/>
</dbReference>
<feature type="domain" description="FecR protein" evidence="2">
    <location>
        <begin position="88"/>
        <end position="172"/>
    </location>
</feature>
<dbReference type="OrthoDB" id="1097132at2"/>
<dbReference type="RefSeq" id="WP_074233890.1">
    <property type="nucleotide sequence ID" value="NZ_FSRK01000001.1"/>
</dbReference>
<evidence type="ECO:0000259" key="2">
    <source>
        <dbReference type="Pfam" id="PF04773"/>
    </source>
</evidence>
<dbReference type="GO" id="GO:0016989">
    <property type="term" value="F:sigma factor antagonist activity"/>
    <property type="evidence" value="ECO:0007669"/>
    <property type="project" value="TreeGrafter"/>
</dbReference>
<sequence>MNNIDDENFKKNWEKTYEENERMDSETDARIQAGIQSRIKSGNKFKKLYWVAAAAVITGFGVLFYTPSSPASVEKAQSQFYSSVDFTKKISLPDGSSIVLEPHSTLELAKDFGKSDRKITFTGKATFDIAKDKTRPFRINAKDFTVQVLGTKFFLDQTSGKEKVELFEGKVKVDHQGKITYLLPNESWNKNVEEKPQTYLVANVKRNFSFEDENFENIINELEIVYNVKIDYPQEYAKKKIKGSFSGDMNEVLFAICYPFNLKAEKKSDNQIQLK</sequence>
<keyword evidence="1" id="KW-0472">Membrane</keyword>
<dbReference type="PANTHER" id="PTHR30273:SF2">
    <property type="entry name" value="PROTEIN FECR"/>
    <property type="match status" value="1"/>
</dbReference>
<dbReference type="EMBL" id="FSRK01000001">
    <property type="protein sequence ID" value="SIN92502.1"/>
    <property type="molecule type" value="Genomic_DNA"/>
</dbReference>
<evidence type="ECO:0000313" key="5">
    <source>
        <dbReference type="Proteomes" id="UP000185207"/>
    </source>
</evidence>